<feature type="transmembrane region" description="Helical" evidence="3">
    <location>
        <begin position="142"/>
        <end position="164"/>
    </location>
</feature>
<dbReference type="InterPro" id="IPR043130">
    <property type="entry name" value="CDP-OH_PTrfase_TM_dom"/>
</dbReference>
<protein>
    <submittedName>
        <fullName evidence="4">CDP-alcohol phosphatidyltransferase family protein</fullName>
    </submittedName>
</protein>
<reference evidence="4 5" key="1">
    <citation type="submission" date="2023-09" db="EMBL/GenBank/DDBJ databases">
        <title>Novel taxa isolated from Blanes Bay.</title>
        <authorList>
            <person name="Rey-Velasco X."/>
            <person name="Lucena T."/>
        </authorList>
    </citation>
    <scope>NUCLEOTIDE SEQUENCE [LARGE SCALE GENOMIC DNA]</scope>
    <source>
        <strain evidence="4 5">S334</strain>
    </source>
</reference>
<gene>
    <name evidence="4" type="ORF">RQM65_14300</name>
</gene>
<dbReference type="PROSITE" id="PS51257">
    <property type="entry name" value="PROKAR_LIPOPROTEIN"/>
    <property type="match status" value="1"/>
</dbReference>
<proteinExistence type="inferred from homology"/>
<evidence type="ECO:0000256" key="3">
    <source>
        <dbReference type="SAM" id="Phobius"/>
    </source>
</evidence>
<feature type="transmembrane region" description="Helical" evidence="3">
    <location>
        <begin position="176"/>
        <end position="199"/>
    </location>
</feature>
<dbReference type="InterPro" id="IPR048254">
    <property type="entry name" value="CDP_ALCOHOL_P_TRANSF_CS"/>
</dbReference>
<feature type="transmembrane region" description="Helical" evidence="3">
    <location>
        <begin position="65"/>
        <end position="84"/>
    </location>
</feature>
<feature type="transmembrane region" description="Helical" evidence="3">
    <location>
        <begin position="113"/>
        <end position="130"/>
    </location>
</feature>
<dbReference type="EMBL" id="JAVTTP010000001">
    <property type="protein sequence ID" value="MDT7829842.1"/>
    <property type="molecule type" value="Genomic_DNA"/>
</dbReference>
<keyword evidence="3" id="KW-0812">Transmembrane</keyword>
<comment type="caution">
    <text evidence="4">The sequence shown here is derived from an EMBL/GenBank/DDBJ whole genome shotgun (WGS) entry which is preliminary data.</text>
</comment>
<keyword evidence="5" id="KW-1185">Reference proteome</keyword>
<sequence>MKKHIPNLITLLNVFCGCVATVFAVLNQLELAAFFVFLGIFFDFFDGLAARALNVKSELGLQLDSLADVITSGLVPGVVMFQLLGMSMTGGWNAGDGLGAGGSEYVWSLFRDPLPLLGFLITLSSAYRLAKFNIDENQSDSFIGLPTPANALFILSLPLILLYQNNDYLNMIILDPWFLIGITLLSTYLLNARIALFALKFENWGFKDNALRYIFIIISLVLLVTLQFMAVPMIIVFYVLASVIANMKVQGN</sequence>
<evidence type="ECO:0000313" key="5">
    <source>
        <dbReference type="Proteomes" id="UP001250656"/>
    </source>
</evidence>
<name>A0ABU3L9T3_9FLAO</name>
<evidence type="ECO:0000256" key="1">
    <source>
        <dbReference type="ARBA" id="ARBA00022679"/>
    </source>
</evidence>
<evidence type="ECO:0000313" key="4">
    <source>
        <dbReference type="EMBL" id="MDT7829842.1"/>
    </source>
</evidence>
<dbReference type="Pfam" id="PF01066">
    <property type="entry name" value="CDP-OH_P_transf"/>
    <property type="match status" value="1"/>
</dbReference>
<keyword evidence="1 2" id="KW-0808">Transferase</keyword>
<accession>A0ABU3L9T3</accession>
<dbReference type="RefSeq" id="WP_314016062.1">
    <property type="nucleotide sequence ID" value="NZ_JAVTTP010000001.1"/>
</dbReference>
<dbReference type="Gene3D" id="1.20.120.1760">
    <property type="match status" value="1"/>
</dbReference>
<feature type="transmembrane region" description="Helical" evidence="3">
    <location>
        <begin position="32"/>
        <end position="53"/>
    </location>
</feature>
<organism evidence="4 5">
    <name type="scientific">Pricia mediterranea</name>
    <dbReference type="NCBI Taxonomy" id="3076079"/>
    <lineage>
        <taxon>Bacteria</taxon>
        <taxon>Pseudomonadati</taxon>
        <taxon>Bacteroidota</taxon>
        <taxon>Flavobacteriia</taxon>
        <taxon>Flavobacteriales</taxon>
        <taxon>Flavobacteriaceae</taxon>
        <taxon>Pricia</taxon>
    </lineage>
</organism>
<feature type="transmembrane region" description="Helical" evidence="3">
    <location>
        <begin position="211"/>
        <end position="240"/>
    </location>
</feature>
<dbReference type="PROSITE" id="PS00379">
    <property type="entry name" value="CDP_ALCOHOL_P_TRANSF"/>
    <property type="match status" value="1"/>
</dbReference>
<evidence type="ECO:0000256" key="2">
    <source>
        <dbReference type="RuleBase" id="RU003750"/>
    </source>
</evidence>
<keyword evidence="3" id="KW-1133">Transmembrane helix</keyword>
<keyword evidence="3" id="KW-0472">Membrane</keyword>
<feature type="transmembrane region" description="Helical" evidence="3">
    <location>
        <begin position="7"/>
        <end position="26"/>
    </location>
</feature>
<dbReference type="InterPro" id="IPR000462">
    <property type="entry name" value="CDP-OH_P_trans"/>
</dbReference>
<comment type="similarity">
    <text evidence="2">Belongs to the CDP-alcohol phosphatidyltransferase class-I family.</text>
</comment>
<dbReference type="Proteomes" id="UP001250656">
    <property type="component" value="Unassembled WGS sequence"/>
</dbReference>